<dbReference type="PATRIC" id="fig|1395513.3.peg.768"/>
<dbReference type="GO" id="GO:0047355">
    <property type="term" value="F:CDP-glycerol glycerophosphotransferase activity"/>
    <property type="evidence" value="ECO:0007669"/>
    <property type="project" value="InterPro"/>
</dbReference>
<dbReference type="InterPro" id="IPR043149">
    <property type="entry name" value="TagF_N"/>
</dbReference>
<keyword evidence="5" id="KW-0777">Teichoic acid biosynthesis</keyword>
<evidence type="ECO:0000256" key="3">
    <source>
        <dbReference type="ARBA" id="ARBA00022475"/>
    </source>
</evidence>
<protein>
    <submittedName>
        <fullName evidence="7">CDP-glycerol:glycerophosphate glycerophosphotransferase</fullName>
    </submittedName>
</protein>
<dbReference type="GO" id="GO:0019350">
    <property type="term" value="P:teichoic acid biosynthetic process"/>
    <property type="evidence" value="ECO:0007669"/>
    <property type="project" value="UniProtKB-KW"/>
</dbReference>
<dbReference type="EMBL" id="AWTC01000002">
    <property type="protein sequence ID" value="EST13203.1"/>
    <property type="molecule type" value="Genomic_DNA"/>
</dbReference>
<accession>V6J026</accession>
<gene>
    <name evidence="7" type="ORF">P343_03755</name>
</gene>
<dbReference type="Gene3D" id="3.40.50.12580">
    <property type="match status" value="1"/>
</dbReference>
<comment type="subcellular location">
    <subcellularLocation>
        <location evidence="1">Cell membrane</location>
        <topology evidence="1">Peripheral membrane protein</topology>
    </subcellularLocation>
</comment>
<evidence type="ECO:0000313" key="8">
    <source>
        <dbReference type="Proteomes" id="UP000018296"/>
    </source>
</evidence>
<dbReference type="SUPFAM" id="SSF53756">
    <property type="entry name" value="UDP-Glycosyltransferase/glycogen phosphorylase"/>
    <property type="match status" value="1"/>
</dbReference>
<evidence type="ECO:0000256" key="4">
    <source>
        <dbReference type="ARBA" id="ARBA00022679"/>
    </source>
</evidence>
<dbReference type="GO" id="GO:0005886">
    <property type="term" value="C:plasma membrane"/>
    <property type="evidence" value="ECO:0007669"/>
    <property type="project" value="UniProtKB-SubCell"/>
</dbReference>
<dbReference type="PANTHER" id="PTHR37316">
    <property type="entry name" value="TEICHOIC ACID GLYCEROL-PHOSPHATE PRIMASE"/>
    <property type="match status" value="1"/>
</dbReference>
<dbReference type="InterPro" id="IPR007554">
    <property type="entry name" value="Glycerophosphate_synth"/>
</dbReference>
<proteinExistence type="inferred from homology"/>
<dbReference type="Proteomes" id="UP000018296">
    <property type="component" value="Unassembled WGS sequence"/>
</dbReference>
<dbReference type="Pfam" id="PF04464">
    <property type="entry name" value="Glyphos_transf"/>
    <property type="match status" value="1"/>
</dbReference>
<dbReference type="InterPro" id="IPR051612">
    <property type="entry name" value="Teichoic_Acid_Biosynth"/>
</dbReference>
<evidence type="ECO:0000256" key="5">
    <source>
        <dbReference type="ARBA" id="ARBA00022944"/>
    </source>
</evidence>
<dbReference type="AlphaFoldDB" id="V6J026"/>
<sequence>MISEQAEKYIKKLIKPRITHFEASPGQWSISIRFNPEIDEQYIKRIELFVCDRFGDATFHFPIDTVTKDDDEFWVAKVLVQLSSVQQHFFNREFWNFFVSVPVDQSLLNQVYAELDVDQIDEAEKVSDLGVNAEVESCKLNIRLRAVKPLQPLDLFSLYDEEKDKMLVPFYTKKKALSLRVEEVHVMARIDHAAISRHFMLNLEGHVVFPIADVLSKPDVQKKLMLVNSDEEVIAEWRAENIERPDLTEAAQSLGRNYDWAGFSLAIDLKPIASQFSDVSEPTYLYFRVELTHNKNGMLFSERPVRILARQKVITGRHIIKMDGLKKSLTVKRNRNNSLAFRIAPYTLADAAKGKVRRGLNRVKKSKAFTAVYHRTFQLLSHLPVKQNLVMFESFFGRQYSCNPRAIYEYMRDHYPEYQLVWSANGNYTELFEQHQLPYVKRFSLKWLMLMTRANYWVTNVRLPLWMSKPKHTVYLQTWHGTPLKRLALDMEEVHMPGTNTEKYKRNFLAESSRWDYLISPNAYSSEIFSRAFGFENTMIESGYPRNDFLYQKNNRETIDTIKDRCGLPRDKKVILYAPTWRDNQFYGKGRYRFELDLDLQRMKENLGKDYIIIMRMHYLIADQLDLSEYDGFAYDFSHYEDISELYMISDLLITDYSSVFFDFANLKRPMVFFTYDIEDYRDHLRGFYFEFEQKAPGPLVTTTEGVIQAIHDIEASGFAVSDRFDAFFEKFCSLESGHSSEKVVKTVFK</sequence>
<keyword evidence="4 7" id="KW-0808">Transferase</keyword>
<evidence type="ECO:0000256" key="1">
    <source>
        <dbReference type="ARBA" id="ARBA00004202"/>
    </source>
</evidence>
<dbReference type="eggNOG" id="COG1887">
    <property type="taxonomic scope" value="Bacteria"/>
</dbReference>
<evidence type="ECO:0000256" key="2">
    <source>
        <dbReference type="ARBA" id="ARBA00010488"/>
    </source>
</evidence>
<comment type="caution">
    <text evidence="7">The sequence shown here is derived from an EMBL/GenBank/DDBJ whole genome shotgun (WGS) entry which is preliminary data.</text>
</comment>
<evidence type="ECO:0000313" key="7">
    <source>
        <dbReference type="EMBL" id="EST13203.1"/>
    </source>
</evidence>
<dbReference type="Gene3D" id="3.40.50.11820">
    <property type="match status" value="1"/>
</dbReference>
<keyword evidence="6" id="KW-0472">Membrane</keyword>
<dbReference type="RefSeq" id="WP_023509058.1">
    <property type="nucleotide sequence ID" value="NZ_AWTC01000002.1"/>
</dbReference>
<keyword evidence="8" id="KW-1185">Reference proteome</keyword>
<dbReference type="InterPro" id="IPR043148">
    <property type="entry name" value="TagF_C"/>
</dbReference>
<evidence type="ECO:0000256" key="6">
    <source>
        <dbReference type="ARBA" id="ARBA00023136"/>
    </source>
</evidence>
<dbReference type="PANTHER" id="PTHR37316:SF3">
    <property type="entry name" value="TEICHOIC ACID GLYCEROL-PHOSPHATE TRANSFERASE"/>
    <property type="match status" value="1"/>
</dbReference>
<comment type="similarity">
    <text evidence="2">Belongs to the CDP-glycerol glycerophosphotransferase family.</text>
</comment>
<dbReference type="STRING" id="1395513.P343_03755"/>
<name>V6J026_9BACL</name>
<organism evidence="7 8">
    <name type="scientific">Sporolactobacillus laevolacticus DSM 442</name>
    <dbReference type="NCBI Taxonomy" id="1395513"/>
    <lineage>
        <taxon>Bacteria</taxon>
        <taxon>Bacillati</taxon>
        <taxon>Bacillota</taxon>
        <taxon>Bacilli</taxon>
        <taxon>Bacillales</taxon>
        <taxon>Sporolactobacillaceae</taxon>
        <taxon>Sporolactobacillus</taxon>
    </lineage>
</organism>
<keyword evidence="3" id="KW-1003">Cell membrane</keyword>
<reference evidence="7 8" key="1">
    <citation type="journal article" date="2013" name="Genome Announc.">
        <title>Genome Sequence of Sporolactobacillus laevolacticus DSM442, an Efficient Polymer-Grade D-Lactate Producer from Agricultural Waste Cottonseed as a Nitrogen Source.</title>
        <authorList>
            <person name="Wang H."/>
            <person name="Wang L."/>
            <person name="Ju J."/>
            <person name="Yu B."/>
            <person name="Ma Y."/>
        </authorList>
    </citation>
    <scope>NUCLEOTIDE SEQUENCE [LARGE SCALE GENOMIC DNA]</scope>
    <source>
        <strain evidence="7 8">DSM 442</strain>
    </source>
</reference>